<evidence type="ECO:0000313" key="1">
    <source>
        <dbReference type="EMBL" id="MBX36205.1"/>
    </source>
</evidence>
<organism evidence="1">
    <name type="scientific">Rhizophora mucronata</name>
    <name type="common">Asiatic mangrove</name>
    <dbReference type="NCBI Taxonomy" id="61149"/>
    <lineage>
        <taxon>Eukaryota</taxon>
        <taxon>Viridiplantae</taxon>
        <taxon>Streptophyta</taxon>
        <taxon>Embryophyta</taxon>
        <taxon>Tracheophyta</taxon>
        <taxon>Spermatophyta</taxon>
        <taxon>Magnoliopsida</taxon>
        <taxon>eudicotyledons</taxon>
        <taxon>Gunneridae</taxon>
        <taxon>Pentapetalae</taxon>
        <taxon>rosids</taxon>
        <taxon>fabids</taxon>
        <taxon>Malpighiales</taxon>
        <taxon>Rhizophoraceae</taxon>
        <taxon>Rhizophora</taxon>
    </lineage>
</organism>
<proteinExistence type="predicted"/>
<name>A0A2P2N143_RHIMU</name>
<accession>A0A2P2N143</accession>
<dbReference type="EMBL" id="GGEC01055721">
    <property type="protein sequence ID" value="MBX36205.1"/>
    <property type="molecule type" value="Transcribed_RNA"/>
</dbReference>
<protein>
    <submittedName>
        <fullName evidence="1">Uncharacterized protein</fullName>
    </submittedName>
</protein>
<dbReference type="AlphaFoldDB" id="A0A2P2N143"/>
<reference evidence="1" key="1">
    <citation type="submission" date="2018-02" db="EMBL/GenBank/DDBJ databases">
        <title>Rhizophora mucronata_Transcriptome.</title>
        <authorList>
            <person name="Meera S.P."/>
            <person name="Sreeshan A."/>
            <person name="Augustine A."/>
        </authorList>
    </citation>
    <scope>NUCLEOTIDE SEQUENCE</scope>
    <source>
        <tissue evidence="1">Leaf</tissue>
    </source>
</reference>
<sequence length="35" mass="3934">MWNFTLKTTHSQKGCSKTSLLRSFGFKLLGVITTT</sequence>